<organism evidence="2 3">
    <name type="scientific">Methylobacterium oryzihabitans</name>
    <dbReference type="NCBI Taxonomy" id="2499852"/>
    <lineage>
        <taxon>Bacteria</taxon>
        <taxon>Pseudomonadati</taxon>
        <taxon>Pseudomonadota</taxon>
        <taxon>Alphaproteobacteria</taxon>
        <taxon>Hyphomicrobiales</taxon>
        <taxon>Methylobacteriaceae</taxon>
        <taxon>Methylobacterium</taxon>
    </lineage>
</organism>
<evidence type="ECO:0000259" key="1">
    <source>
        <dbReference type="SMART" id="SM00382"/>
    </source>
</evidence>
<protein>
    <submittedName>
        <fullName evidence="2">TIR domain-containing protein</fullName>
    </submittedName>
</protein>
<dbReference type="GO" id="GO:0007165">
    <property type="term" value="P:signal transduction"/>
    <property type="evidence" value="ECO:0007669"/>
    <property type="project" value="InterPro"/>
</dbReference>
<keyword evidence="3" id="KW-1185">Reference proteome</keyword>
<dbReference type="Gene3D" id="3.40.50.10140">
    <property type="entry name" value="Toll/interleukin-1 receptor homology (TIR) domain"/>
    <property type="match status" value="1"/>
</dbReference>
<dbReference type="SUPFAM" id="SSF52200">
    <property type="entry name" value="Toll/Interleukin receptor TIR domain"/>
    <property type="match status" value="1"/>
</dbReference>
<dbReference type="AlphaFoldDB" id="A0A3S2VF61"/>
<dbReference type="InterPro" id="IPR035897">
    <property type="entry name" value="Toll_tir_struct_dom_sf"/>
</dbReference>
<dbReference type="InterPro" id="IPR027417">
    <property type="entry name" value="P-loop_NTPase"/>
</dbReference>
<reference evidence="2 3" key="1">
    <citation type="submission" date="2019-01" db="EMBL/GenBank/DDBJ databases">
        <authorList>
            <person name="Chen W.-M."/>
        </authorList>
    </citation>
    <scope>NUCLEOTIDE SEQUENCE [LARGE SCALE GENOMIC DNA]</scope>
    <source>
        <strain evidence="2 3">TER-1</strain>
    </source>
</reference>
<dbReference type="OrthoDB" id="9816036at2"/>
<dbReference type="EMBL" id="SACP01000001">
    <property type="protein sequence ID" value="RVU21542.1"/>
    <property type="molecule type" value="Genomic_DNA"/>
</dbReference>
<accession>A0A3S2VF61</accession>
<dbReference type="SUPFAM" id="SSF52540">
    <property type="entry name" value="P-loop containing nucleoside triphosphate hydrolases"/>
    <property type="match status" value="1"/>
</dbReference>
<proteinExistence type="predicted"/>
<evidence type="ECO:0000313" key="2">
    <source>
        <dbReference type="EMBL" id="RVU21542.1"/>
    </source>
</evidence>
<dbReference type="CDD" id="cd00009">
    <property type="entry name" value="AAA"/>
    <property type="match status" value="1"/>
</dbReference>
<dbReference type="SMART" id="SM00382">
    <property type="entry name" value="AAA"/>
    <property type="match status" value="1"/>
</dbReference>
<feature type="domain" description="AAA+ ATPase" evidence="1">
    <location>
        <begin position="35"/>
        <end position="158"/>
    </location>
</feature>
<sequence length="496" mass="56019">MTTYLQNVFVKNGVPTFTFVEPVEFDSIVVNLRTPGRPMIIEGPSGIGKTTAVLKAIEKSGYSAGFTKLSARRLDDIEYIELIPELAGTGAIIVDDFHKFSSDIRRKIADHAKYLADTQAENSKIILIGINDAGRGLIEFASDLANRVDIIRFEKNPDTKLLELLKKGEEALNITLNIKDDIVKEASGGFYIAQMLAFEACLIAKILERPASPIITEVSFENVKAEVWERLKNTFYPICRKFSRGAKFKSTGLAAYLNVLHWLSTEGPWSLDIKEAVLRHPELKGSVNQIVEKKHLAKFLSADSELSTVFNYDDDAARLVVDDPQFVFFIRNISWSKLAKDIGYRGKSFNKKYDFALSFAGSQREHAKSLFDKLTAAGYKVFYDKNETYRMLAADVEGYLAPIYQSDARYVICLLSKEYPTRIWAKFESEAFSERFSKNEVIPIMIDGYQPDFTSTNWKKAHLSLSQGCEFDKNITEIVDILDHRAQLDLSNEGHD</sequence>
<comment type="caution">
    <text evidence="2">The sequence shown here is derived from an EMBL/GenBank/DDBJ whole genome shotgun (WGS) entry which is preliminary data.</text>
</comment>
<dbReference type="Proteomes" id="UP000286997">
    <property type="component" value="Unassembled WGS sequence"/>
</dbReference>
<dbReference type="Gene3D" id="3.40.50.300">
    <property type="entry name" value="P-loop containing nucleotide triphosphate hydrolases"/>
    <property type="match status" value="1"/>
</dbReference>
<dbReference type="InterPro" id="IPR003593">
    <property type="entry name" value="AAA+_ATPase"/>
</dbReference>
<name>A0A3S2VF61_9HYPH</name>
<evidence type="ECO:0000313" key="3">
    <source>
        <dbReference type="Proteomes" id="UP000286997"/>
    </source>
</evidence>
<dbReference type="Pfam" id="PF13676">
    <property type="entry name" value="TIR_2"/>
    <property type="match status" value="1"/>
</dbReference>
<dbReference type="InterPro" id="IPR000157">
    <property type="entry name" value="TIR_dom"/>
</dbReference>
<gene>
    <name evidence="2" type="ORF">EOE48_00330</name>
</gene>
<dbReference type="RefSeq" id="WP_127726785.1">
    <property type="nucleotide sequence ID" value="NZ_SACP01000001.1"/>
</dbReference>